<feature type="region of interest" description="Disordered" evidence="1">
    <location>
        <begin position="239"/>
        <end position="259"/>
    </location>
</feature>
<dbReference type="AlphaFoldDB" id="A0A177EJR7"/>
<dbReference type="Gene3D" id="2.60.40.790">
    <property type="match status" value="1"/>
</dbReference>
<dbReference type="GeneID" id="93646761"/>
<dbReference type="RefSeq" id="XP_067545537.1">
    <property type="nucleotide sequence ID" value="XM_067687829.1"/>
</dbReference>
<gene>
    <name evidence="2" type="ORF">NEDG_00411</name>
</gene>
<accession>A0A177EJR7</accession>
<evidence type="ECO:0000256" key="1">
    <source>
        <dbReference type="SAM" id="MobiDB-lite"/>
    </source>
</evidence>
<feature type="region of interest" description="Disordered" evidence="1">
    <location>
        <begin position="1"/>
        <end position="24"/>
    </location>
</feature>
<evidence type="ECO:0000313" key="3">
    <source>
        <dbReference type="Proteomes" id="UP000185944"/>
    </source>
</evidence>
<keyword evidence="3" id="KW-1185">Reference proteome</keyword>
<evidence type="ECO:0000313" key="2">
    <source>
        <dbReference type="EMBL" id="OAG31936.1"/>
    </source>
</evidence>
<dbReference type="Proteomes" id="UP000185944">
    <property type="component" value="Unassembled WGS sequence"/>
</dbReference>
<proteinExistence type="predicted"/>
<name>A0A177EJR7_9MICR</name>
<sequence>MDSTCKNEQPRATGGQGCAKNGQRPCNKCTMECKDCDKCAGGCKDCSKCVSACKACDKCKDQVKACGCAKDGQRPCDKCAKECKACDKCAKECKACDKCAKECKACDKCVRACQACGCTKNGQKPCNKCQDHQKACAKCQDHQSACTETQVDQKVCNSFPCMGISGCLEEKNGGYKLTLPEGISKEDVNITAHGDTLTLSYKKEQKTKDEYLGCAESLSLLLGEKRGIKTAKLKGRTLSLETEETTTRAQGPIDIELEQ</sequence>
<protein>
    <recommendedName>
        <fullName evidence="4">SHSP domain-containing protein</fullName>
    </recommendedName>
</protein>
<reference evidence="2 3" key="1">
    <citation type="submission" date="2016-02" db="EMBL/GenBank/DDBJ databases">
        <title>Discovery of a natural microsporidian pathogen with a broad tissue tropism in Caenorhabditis elegans.</title>
        <authorList>
            <person name="Luallen R.J."/>
            <person name="Reinke A.W."/>
            <person name="Tong L."/>
            <person name="Botts M.R."/>
            <person name="Felix M.-A."/>
            <person name="Troemel E.R."/>
        </authorList>
    </citation>
    <scope>NUCLEOTIDE SEQUENCE [LARGE SCALE GENOMIC DNA]</scope>
    <source>
        <strain evidence="2 3">JUm2807</strain>
    </source>
</reference>
<dbReference type="VEuPathDB" id="MicrosporidiaDB:NEDG_00411"/>
<dbReference type="EMBL" id="LTDL01000014">
    <property type="protein sequence ID" value="OAG31936.1"/>
    <property type="molecule type" value="Genomic_DNA"/>
</dbReference>
<comment type="caution">
    <text evidence="2">The sequence shown here is derived from an EMBL/GenBank/DDBJ whole genome shotgun (WGS) entry which is preliminary data.</text>
</comment>
<dbReference type="InterPro" id="IPR008978">
    <property type="entry name" value="HSP20-like_chaperone"/>
</dbReference>
<evidence type="ECO:0008006" key="4">
    <source>
        <dbReference type="Google" id="ProtNLM"/>
    </source>
</evidence>
<organism evidence="2 3">
    <name type="scientific">Nematocida displodere</name>
    <dbReference type="NCBI Taxonomy" id="1805483"/>
    <lineage>
        <taxon>Eukaryota</taxon>
        <taxon>Fungi</taxon>
        <taxon>Fungi incertae sedis</taxon>
        <taxon>Microsporidia</taxon>
        <taxon>Nematocida</taxon>
    </lineage>
</organism>
<dbReference type="CDD" id="cd00298">
    <property type="entry name" value="ACD_sHsps_p23-like"/>
    <property type="match status" value="1"/>
</dbReference>